<organism evidence="2 3">
    <name type="scientific">Lactiplantibacillus daowaiensis</name>
    <dbReference type="NCBI Taxonomy" id="2559918"/>
    <lineage>
        <taxon>Bacteria</taxon>
        <taxon>Bacillati</taxon>
        <taxon>Bacillota</taxon>
        <taxon>Bacilli</taxon>
        <taxon>Lactobacillales</taxon>
        <taxon>Lactobacillaceae</taxon>
        <taxon>Lactiplantibacillus</taxon>
    </lineage>
</organism>
<gene>
    <name evidence="2" type="ORF">ACFP5Y_07125</name>
</gene>
<keyword evidence="3" id="KW-1185">Reference proteome</keyword>
<evidence type="ECO:0008006" key="4">
    <source>
        <dbReference type="Google" id="ProtNLM"/>
    </source>
</evidence>
<evidence type="ECO:0000313" key="3">
    <source>
        <dbReference type="Proteomes" id="UP001596282"/>
    </source>
</evidence>
<evidence type="ECO:0000256" key="1">
    <source>
        <dbReference type="SAM" id="SignalP"/>
    </source>
</evidence>
<dbReference type="RefSeq" id="WP_137629685.1">
    <property type="nucleotide sequence ID" value="NZ_BJDJ01000034.1"/>
</dbReference>
<feature type="signal peptide" evidence="1">
    <location>
        <begin position="1"/>
        <end position="26"/>
    </location>
</feature>
<comment type="caution">
    <text evidence="2">The sequence shown here is derived from an EMBL/GenBank/DDBJ whole genome shotgun (WGS) entry which is preliminary data.</text>
</comment>
<dbReference type="Proteomes" id="UP001596282">
    <property type="component" value="Unassembled WGS sequence"/>
</dbReference>
<proteinExistence type="predicted"/>
<name>A0ABW1RZL4_9LACO</name>
<accession>A0ABW1RZL4</accession>
<reference evidence="3" key="1">
    <citation type="journal article" date="2019" name="Int. J. Syst. Evol. Microbiol.">
        <title>The Global Catalogue of Microorganisms (GCM) 10K type strain sequencing project: providing services to taxonomists for standard genome sequencing and annotation.</title>
        <authorList>
            <consortium name="The Broad Institute Genomics Platform"/>
            <consortium name="The Broad Institute Genome Sequencing Center for Infectious Disease"/>
            <person name="Wu L."/>
            <person name="Ma J."/>
        </authorList>
    </citation>
    <scope>NUCLEOTIDE SEQUENCE [LARGE SCALE GENOMIC DNA]</scope>
    <source>
        <strain evidence="3">CCM 8933</strain>
    </source>
</reference>
<keyword evidence="1" id="KW-0732">Signal</keyword>
<sequence length="179" mass="20307">MKKLTMIVATMGIALMVGGTALPAAAAVDSSGGTTASAVTKQSKIQRSHIWNIKHRDYKVVNTKGKTYTFSGKTNNVKMKANHNLKNYKQSTWTRKKIVQIKQDNNWMVYYYVTTGKKGKISGWVKLTDVNLKHPRKPAKHVAPEFDVYYRKLNQAQRNEYREFTYTGARTAEGEPSEM</sequence>
<feature type="chain" id="PRO_5046400031" description="Extracellular protein" evidence="1">
    <location>
        <begin position="27"/>
        <end position="179"/>
    </location>
</feature>
<dbReference type="EMBL" id="JBHSSC010000029">
    <property type="protein sequence ID" value="MFC6180985.1"/>
    <property type="molecule type" value="Genomic_DNA"/>
</dbReference>
<evidence type="ECO:0000313" key="2">
    <source>
        <dbReference type="EMBL" id="MFC6180985.1"/>
    </source>
</evidence>
<protein>
    <recommendedName>
        <fullName evidence="4">Extracellular protein</fullName>
    </recommendedName>
</protein>